<evidence type="ECO:0000256" key="4">
    <source>
        <dbReference type="ARBA" id="ARBA00022801"/>
    </source>
</evidence>
<reference evidence="11" key="1">
    <citation type="submission" date="2016-04" db="EMBL/GenBank/DDBJ databases">
        <authorList>
            <person name="Nguyen H.D."/>
            <person name="Samba Siva P."/>
            <person name="Cullis J."/>
            <person name="Levesque C.A."/>
            <person name="Hambleton S."/>
        </authorList>
    </citation>
    <scope>NUCLEOTIDE SEQUENCE</scope>
    <source>
        <strain evidence="11">DAOMC 236426</strain>
    </source>
</reference>
<evidence type="ECO:0000256" key="1">
    <source>
        <dbReference type="ARBA" id="ARBA00000966"/>
    </source>
</evidence>
<name>A0A8X7SW71_9BASI</name>
<evidence type="ECO:0000256" key="6">
    <source>
        <dbReference type="ARBA" id="ARBA00023277"/>
    </source>
</evidence>
<keyword evidence="5" id="KW-0136">Cellulose degradation</keyword>
<dbReference type="GO" id="GO:0008810">
    <property type="term" value="F:cellulase activity"/>
    <property type="evidence" value="ECO:0007669"/>
    <property type="project" value="UniProtKB-EC"/>
</dbReference>
<evidence type="ECO:0000259" key="10">
    <source>
        <dbReference type="Pfam" id="PF00759"/>
    </source>
</evidence>
<feature type="transmembrane region" description="Helical" evidence="9">
    <location>
        <begin position="110"/>
        <end position="130"/>
    </location>
</feature>
<organism evidence="11 12">
    <name type="scientific">Tilletia controversa</name>
    <name type="common">dwarf bunt fungus</name>
    <dbReference type="NCBI Taxonomy" id="13291"/>
    <lineage>
        <taxon>Eukaryota</taxon>
        <taxon>Fungi</taxon>
        <taxon>Dikarya</taxon>
        <taxon>Basidiomycota</taxon>
        <taxon>Ustilaginomycotina</taxon>
        <taxon>Exobasidiomycetes</taxon>
        <taxon>Tilletiales</taxon>
        <taxon>Tilletiaceae</taxon>
        <taxon>Tilletia</taxon>
    </lineage>
</organism>
<comment type="similarity">
    <text evidence="2">Belongs to the glycosyl hydrolase 9 (cellulase E) family.</text>
</comment>
<keyword evidence="9" id="KW-1133">Transmembrane helix</keyword>
<keyword evidence="8" id="KW-0624">Polysaccharide degradation</keyword>
<accession>A0A8X7SW71</accession>
<feature type="non-terminal residue" evidence="11">
    <location>
        <position position="146"/>
    </location>
</feature>
<dbReference type="EC" id="3.2.1.4" evidence="3"/>
<dbReference type="SUPFAM" id="SSF48208">
    <property type="entry name" value="Six-hairpin glycosidases"/>
    <property type="match status" value="1"/>
</dbReference>
<evidence type="ECO:0000313" key="12">
    <source>
        <dbReference type="Proteomes" id="UP000077684"/>
    </source>
</evidence>
<dbReference type="GO" id="GO:0030245">
    <property type="term" value="P:cellulose catabolic process"/>
    <property type="evidence" value="ECO:0007669"/>
    <property type="project" value="UniProtKB-KW"/>
</dbReference>
<dbReference type="Proteomes" id="UP000077684">
    <property type="component" value="Unassembled WGS sequence"/>
</dbReference>
<dbReference type="Gene3D" id="1.50.10.10">
    <property type="match status" value="1"/>
</dbReference>
<evidence type="ECO:0000256" key="8">
    <source>
        <dbReference type="ARBA" id="ARBA00023326"/>
    </source>
</evidence>
<evidence type="ECO:0000313" key="11">
    <source>
        <dbReference type="EMBL" id="KAE8246687.1"/>
    </source>
</evidence>
<dbReference type="EMBL" id="LWDE02000558">
    <property type="protein sequence ID" value="KAE8246687.1"/>
    <property type="molecule type" value="Genomic_DNA"/>
</dbReference>
<keyword evidence="9" id="KW-0472">Membrane</keyword>
<proteinExistence type="inferred from homology"/>
<dbReference type="InterPro" id="IPR008928">
    <property type="entry name" value="6-hairpin_glycosidase_sf"/>
</dbReference>
<protein>
    <recommendedName>
        <fullName evidence="3">cellulase</fullName>
        <ecNumber evidence="3">3.2.1.4</ecNumber>
    </recommendedName>
</protein>
<dbReference type="AlphaFoldDB" id="A0A8X7SW71"/>
<dbReference type="PANTHER" id="PTHR22298">
    <property type="entry name" value="ENDO-1,4-BETA-GLUCANASE"/>
    <property type="match status" value="1"/>
</dbReference>
<dbReference type="InterPro" id="IPR012341">
    <property type="entry name" value="6hp_glycosidase-like_sf"/>
</dbReference>
<sequence>SAENPHSALASGGTDIGNIDNNPPVEAHVLYGALVGGPDHKDRYYDIRSDYIQTEPALDLQAGLVFLAASQVANSTATQPFYVGLTTPRLRPIKNRNAEGGSGIPKWGQIAIAVVVLVVVFVGGGWIAWWQRENLRYWWRHKRMGL</sequence>
<feature type="domain" description="Glycoside hydrolase family 9" evidence="10">
    <location>
        <begin position="2"/>
        <end position="67"/>
    </location>
</feature>
<keyword evidence="4" id="KW-0378">Hydrolase</keyword>
<evidence type="ECO:0000256" key="3">
    <source>
        <dbReference type="ARBA" id="ARBA00012601"/>
    </source>
</evidence>
<evidence type="ECO:0000256" key="7">
    <source>
        <dbReference type="ARBA" id="ARBA00023295"/>
    </source>
</evidence>
<keyword evidence="12" id="KW-1185">Reference proteome</keyword>
<comment type="catalytic activity">
    <reaction evidence="1">
        <text>Endohydrolysis of (1-&gt;4)-beta-D-glucosidic linkages in cellulose, lichenin and cereal beta-D-glucans.</text>
        <dbReference type="EC" id="3.2.1.4"/>
    </reaction>
</comment>
<keyword evidence="6" id="KW-0119">Carbohydrate metabolism</keyword>
<evidence type="ECO:0000256" key="9">
    <source>
        <dbReference type="SAM" id="Phobius"/>
    </source>
</evidence>
<reference evidence="11" key="2">
    <citation type="journal article" date="2019" name="IMA Fungus">
        <title>Genome sequencing and comparison of five Tilletia species to identify candidate genes for the detection of regulated species infecting wheat.</title>
        <authorList>
            <person name="Nguyen H.D.T."/>
            <person name="Sultana T."/>
            <person name="Kesanakurti P."/>
            <person name="Hambleton S."/>
        </authorList>
    </citation>
    <scope>NUCLEOTIDE SEQUENCE</scope>
    <source>
        <strain evidence="11">DAOMC 236426</strain>
    </source>
</reference>
<keyword evidence="7" id="KW-0326">Glycosidase</keyword>
<dbReference type="Pfam" id="PF00759">
    <property type="entry name" value="Glyco_hydro_9"/>
    <property type="match status" value="1"/>
</dbReference>
<dbReference type="InterPro" id="IPR001701">
    <property type="entry name" value="Glyco_hydro_9"/>
</dbReference>
<keyword evidence="9" id="KW-0812">Transmembrane</keyword>
<comment type="caution">
    <text evidence="11">The sequence shown here is derived from an EMBL/GenBank/DDBJ whole genome shotgun (WGS) entry which is preliminary data.</text>
</comment>
<evidence type="ECO:0000256" key="5">
    <source>
        <dbReference type="ARBA" id="ARBA00023001"/>
    </source>
</evidence>
<gene>
    <name evidence="11" type="ORF">A4X06_0g4920</name>
</gene>
<evidence type="ECO:0000256" key="2">
    <source>
        <dbReference type="ARBA" id="ARBA00007072"/>
    </source>
</evidence>